<name>D7CP45_SYNLT</name>
<keyword evidence="9" id="KW-1185">Reference proteome</keyword>
<dbReference type="SMART" id="SM00481">
    <property type="entry name" value="POLIIIAc"/>
    <property type="match status" value="1"/>
</dbReference>
<dbReference type="Gene3D" id="3.20.20.140">
    <property type="entry name" value="Metal-dependent hydrolases"/>
    <property type="match status" value="1"/>
</dbReference>
<dbReference type="Gene3D" id="3.30.460.10">
    <property type="entry name" value="Beta Polymerase, domain 2"/>
    <property type="match status" value="1"/>
</dbReference>
<evidence type="ECO:0000256" key="2">
    <source>
        <dbReference type="ARBA" id="ARBA00022763"/>
    </source>
</evidence>
<dbReference type="PRINTS" id="PR00870">
    <property type="entry name" value="DNAPOLXBETA"/>
</dbReference>
<comment type="catalytic activity">
    <reaction evidence="5">
        <text>DNA(n) + a 2'-deoxyribonucleoside 5'-triphosphate = DNA(n+1) + diphosphate</text>
        <dbReference type="Rhea" id="RHEA:22508"/>
        <dbReference type="Rhea" id="RHEA-COMP:17339"/>
        <dbReference type="Rhea" id="RHEA-COMP:17340"/>
        <dbReference type="ChEBI" id="CHEBI:33019"/>
        <dbReference type="ChEBI" id="CHEBI:61560"/>
        <dbReference type="ChEBI" id="CHEBI:173112"/>
        <dbReference type="EC" id="2.7.7.7"/>
    </reaction>
</comment>
<dbReference type="CDD" id="cd00141">
    <property type="entry name" value="NT_POLXc"/>
    <property type="match status" value="1"/>
</dbReference>
<dbReference type="KEGG" id="slp:Slip_1723"/>
<sequence>MMDNQEIARILDEIADILDILGENPFKARAYRQVANHIYRMETDLHEVSKHHGLEGIPGAGKAIRAKLQELLETGDLKYYRELQEKVPPGVLEMLAIPGLGPKTVGAIYAQTGIDTLEKLYRAAQEKRIRELPGMGAKTEYNIKKGIEMLRSTRDSFNLGTVLPLALEFKNFLSGFDCVQIVEITGSVRRGKPVVGDIDILVGSAEEEAVREKVRRFRRVQEITEEKPGHVKGRLRPGIVFEVLIVPFGEFWRALVISTGSKTHREQIQPALDTFDCSSAHSEEDVYRLLSMQYIPPELREGRGEIELARNFALPHLVTLEDIKGDLHIHTDWSDGAHSLREMVAAAAKLGYSYMAVTEHSRSLAVSRGLDVERLLAQGKLVEELNRENDGFKILTGIEVDILKDGSLDLPDEVLANLDVVIASIHSHFRLSRAEQTERVLKAVENPHVDIIGHLTGRLLGRRPGYEIDIEAVLKAAAQTRTALEINSYPDRLDIDEETAFKAKAKGIKIAISSDAHHRADLGLIKYGVINARRGWLSKEDVLNTLETEELMAYLRNK</sequence>
<dbReference type="SUPFAM" id="SSF47802">
    <property type="entry name" value="DNA polymerase beta, N-terminal domain-like"/>
    <property type="match status" value="1"/>
</dbReference>
<dbReference type="PIRSF" id="PIRSF005047">
    <property type="entry name" value="UCP005047_YshC"/>
    <property type="match status" value="1"/>
</dbReference>
<dbReference type="InterPro" id="IPR002054">
    <property type="entry name" value="DNA-dir_DNA_pol_X"/>
</dbReference>
<dbReference type="STRING" id="643648.Slip_1723"/>
<keyword evidence="3" id="KW-0239">DNA-directed DNA polymerase</keyword>
<dbReference type="GO" id="GO:0008270">
    <property type="term" value="F:zinc ion binding"/>
    <property type="evidence" value="ECO:0007669"/>
    <property type="project" value="TreeGrafter"/>
</dbReference>
<dbReference type="NCBIfam" id="NF006375">
    <property type="entry name" value="PRK08609.1"/>
    <property type="match status" value="1"/>
</dbReference>
<dbReference type="GO" id="GO:0006281">
    <property type="term" value="P:DNA repair"/>
    <property type="evidence" value="ECO:0007669"/>
    <property type="project" value="UniProtKB-KW"/>
</dbReference>
<dbReference type="InterPro" id="IPR022311">
    <property type="entry name" value="PolX-like"/>
</dbReference>
<dbReference type="EC" id="2.7.7.7" evidence="1"/>
<dbReference type="AlphaFoldDB" id="D7CP45"/>
<dbReference type="Pfam" id="PF14716">
    <property type="entry name" value="HHH_8"/>
    <property type="match status" value="1"/>
</dbReference>
<dbReference type="GO" id="GO:0042578">
    <property type="term" value="F:phosphoric ester hydrolase activity"/>
    <property type="evidence" value="ECO:0007669"/>
    <property type="project" value="TreeGrafter"/>
</dbReference>
<keyword evidence="3" id="KW-0808">Transferase</keyword>
<keyword evidence="4" id="KW-0234">DNA repair</keyword>
<feature type="domain" description="Polymerase/histidinol phosphatase N-terminal" evidence="6">
    <location>
        <begin position="325"/>
        <end position="404"/>
    </location>
</feature>
<dbReference type="Pfam" id="PF02811">
    <property type="entry name" value="PHP"/>
    <property type="match status" value="1"/>
</dbReference>
<dbReference type="eggNOG" id="COG1796">
    <property type="taxonomic scope" value="Bacteria"/>
</dbReference>
<dbReference type="EMBL" id="CP002048">
    <property type="protein sequence ID" value="ADI02480.1"/>
    <property type="molecule type" value="Genomic_DNA"/>
</dbReference>
<gene>
    <name evidence="8" type="ordered locus">Slip_1723</name>
</gene>
<dbReference type="PANTHER" id="PTHR36928">
    <property type="entry name" value="PHOSPHATASE YCDX-RELATED"/>
    <property type="match status" value="1"/>
</dbReference>
<evidence type="ECO:0000256" key="1">
    <source>
        <dbReference type="ARBA" id="ARBA00012417"/>
    </source>
</evidence>
<dbReference type="InterPro" id="IPR047967">
    <property type="entry name" value="PolX_PHP"/>
</dbReference>
<dbReference type="GO" id="GO:0005829">
    <property type="term" value="C:cytosol"/>
    <property type="evidence" value="ECO:0007669"/>
    <property type="project" value="TreeGrafter"/>
</dbReference>
<evidence type="ECO:0000313" key="8">
    <source>
        <dbReference type="EMBL" id="ADI02480.1"/>
    </source>
</evidence>
<evidence type="ECO:0000313" key="9">
    <source>
        <dbReference type="Proteomes" id="UP000000378"/>
    </source>
</evidence>
<dbReference type="InterPro" id="IPR010996">
    <property type="entry name" value="HHH_MUS81"/>
</dbReference>
<dbReference type="InterPro" id="IPR027421">
    <property type="entry name" value="DNA_pol_lamdba_lyase_dom_sf"/>
</dbReference>
<dbReference type="InterPro" id="IPR003141">
    <property type="entry name" value="Pol/His_phosphatase_N"/>
</dbReference>
<reference evidence="8 9" key="2">
    <citation type="journal article" date="2010" name="Stand. Genomic Sci.">
        <title>Complete genome sequence of Syntrophothermus lipocalidus type strain (TGB-C1).</title>
        <authorList>
            <person name="Djao O.D."/>
            <person name="Zhang X."/>
            <person name="Lucas S."/>
            <person name="Lapidus A."/>
            <person name="Del Rio T.G."/>
            <person name="Nolan M."/>
            <person name="Tice H."/>
            <person name="Cheng J.F."/>
            <person name="Han C."/>
            <person name="Tapia R."/>
            <person name="Goodwin L."/>
            <person name="Pitluck S."/>
            <person name="Liolios K."/>
            <person name="Ivanova N."/>
            <person name="Mavromatis K."/>
            <person name="Mikhailova N."/>
            <person name="Ovchinnikova G."/>
            <person name="Pati A."/>
            <person name="Brambilla E."/>
            <person name="Chen A."/>
            <person name="Palaniappan K."/>
            <person name="Land M."/>
            <person name="Hauser L."/>
            <person name="Chang Y.J."/>
            <person name="Jeffries C.D."/>
            <person name="Rohde M."/>
            <person name="Sikorski J."/>
            <person name="Spring S."/>
            <person name="Goker M."/>
            <person name="Detter J.C."/>
            <person name="Woyke T."/>
            <person name="Bristow J."/>
            <person name="Eisen J.A."/>
            <person name="Markowitz V."/>
            <person name="Hugenholtz P."/>
            <person name="Kyrpides N.C."/>
            <person name="Klenk H.P."/>
        </authorList>
    </citation>
    <scope>NUCLEOTIDE SEQUENCE [LARGE SCALE GENOMIC DNA]</scope>
    <source>
        <strain evidence="9">DSM 12680 / TGB-C1</strain>
    </source>
</reference>
<accession>D7CP45</accession>
<dbReference type="PANTHER" id="PTHR36928:SF1">
    <property type="entry name" value="PHOSPHATASE YCDX-RELATED"/>
    <property type="match status" value="1"/>
</dbReference>
<dbReference type="InterPro" id="IPR050243">
    <property type="entry name" value="PHP_phosphatase"/>
</dbReference>
<keyword evidence="2" id="KW-0227">DNA damage</keyword>
<reference evidence="9" key="1">
    <citation type="journal article" date="2010" name="Stand. Genomic Sci.">
        <title>Complete genome sequence of Syntrophothermus lipocalidus type strain (TGB-C1T).</title>
        <authorList>
            <consortium name="US DOE Joint Genome Institute (JGI-PGF)"/>
            <person name="Djao O."/>
            <person name="Zhang X."/>
            <person name="Lucas S."/>
            <person name="Lapidus A."/>
            <person name="Glavina Del Rio T."/>
            <person name="Nolan M."/>
            <person name="Tice H."/>
            <person name="Cheng J."/>
            <person name="Han C."/>
            <person name="Tapia R."/>
            <person name="Goodwin L."/>
            <person name="Pitluck S."/>
            <person name="Liolios K."/>
            <person name="Ivanova N."/>
            <person name="Mavromatis K."/>
            <person name="Mikhailova N."/>
            <person name="Ovchinnikova G."/>
            <person name="Pati A."/>
            <person name="Brambilla E."/>
            <person name="Chen A."/>
            <person name="Palaniappan K."/>
            <person name="Land M."/>
            <person name="Hauser L."/>
            <person name="Chang Y."/>
            <person name="Jeffries C."/>
            <person name="Rohde M."/>
            <person name="Sikorski J."/>
            <person name="Spring S."/>
            <person name="Goker M."/>
            <person name="Detter J."/>
            <person name="Woyke T."/>
            <person name="Bristow J."/>
            <person name="Eisen J."/>
            <person name="Markowitz V."/>
            <person name="Hugenholtz P."/>
            <person name="Kyrpides N."/>
            <person name="Klenk H."/>
        </authorList>
    </citation>
    <scope>NUCLEOTIDE SEQUENCE [LARGE SCALE GENOMIC DNA]</scope>
    <source>
        <strain evidence="9">DSM 12680 / TGB-C1</strain>
    </source>
</reference>
<protein>
    <recommendedName>
        <fullName evidence="1">DNA-directed DNA polymerase</fullName>
        <ecNumber evidence="1">2.7.7.7</ecNumber>
    </recommendedName>
</protein>
<dbReference type="FunFam" id="3.20.20.140:FF:000047">
    <property type="entry name" value="PHP domain-containing protein"/>
    <property type="match status" value="1"/>
</dbReference>
<dbReference type="InterPro" id="IPR016195">
    <property type="entry name" value="Pol/histidinol_Pase-like"/>
</dbReference>
<dbReference type="NCBIfam" id="NF005928">
    <property type="entry name" value="PRK07945.1"/>
    <property type="match status" value="1"/>
</dbReference>
<feature type="domain" description="DNA-directed DNA polymerase X" evidence="7">
    <location>
        <begin position="2"/>
        <end position="301"/>
    </location>
</feature>
<evidence type="ECO:0000259" key="6">
    <source>
        <dbReference type="SMART" id="SM00481"/>
    </source>
</evidence>
<dbReference type="InterPro" id="IPR043519">
    <property type="entry name" value="NT_sf"/>
</dbReference>
<evidence type="ECO:0000259" key="7">
    <source>
        <dbReference type="SMART" id="SM00483"/>
    </source>
</evidence>
<dbReference type="Gene3D" id="1.10.150.110">
    <property type="entry name" value="DNA polymerase beta, N-terminal domain-like"/>
    <property type="match status" value="1"/>
</dbReference>
<dbReference type="InterPro" id="IPR004013">
    <property type="entry name" value="PHP_dom"/>
</dbReference>
<evidence type="ECO:0000256" key="4">
    <source>
        <dbReference type="ARBA" id="ARBA00023204"/>
    </source>
</evidence>
<dbReference type="eggNOG" id="COG1387">
    <property type="taxonomic scope" value="Bacteria"/>
</dbReference>
<evidence type="ECO:0000256" key="3">
    <source>
        <dbReference type="ARBA" id="ARBA00022932"/>
    </source>
</evidence>
<dbReference type="SMART" id="SM00483">
    <property type="entry name" value="POLXc"/>
    <property type="match status" value="1"/>
</dbReference>
<keyword evidence="3" id="KW-0548">Nucleotidyltransferase</keyword>
<dbReference type="GO" id="GO:0003677">
    <property type="term" value="F:DNA binding"/>
    <property type="evidence" value="ECO:0007669"/>
    <property type="project" value="InterPro"/>
</dbReference>
<dbReference type="CDD" id="cd07436">
    <property type="entry name" value="PHP_PolX"/>
    <property type="match status" value="1"/>
</dbReference>
<organism evidence="8 9">
    <name type="scientific">Syntrophothermus lipocalidus (strain DSM 12680 / TGB-C1)</name>
    <dbReference type="NCBI Taxonomy" id="643648"/>
    <lineage>
        <taxon>Bacteria</taxon>
        <taxon>Bacillati</taxon>
        <taxon>Bacillota</taxon>
        <taxon>Clostridia</taxon>
        <taxon>Eubacteriales</taxon>
        <taxon>Syntrophomonadaceae</taxon>
        <taxon>Syntrophothermus</taxon>
    </lineage>
</organism>
<dbReference type="Gene3D" id="1.10.150.20">
    <property type="entry name" value="5' to 3' exonuclease, C-terminal subdomain"/>
    <property type="match status" value="1"/>
</dbReference>
<dbReference type="SUPFAM" id="SSF81301">
    <property type="entry name" value="Nucleotidyltransferase"/>
    <property type="match status" value="1"/>
</dbReference>
<dbReference type="InterPro" id="IPR002008">
    <property type="entry name" value="DNA_pol_X_beta-like"/>
</dbReference>
<dbReference type="HOGENOM" id="CLU_017729_1_0_9"/>
<evidence type="ECO:0000256" key="5">
    <source>
        <dbReference type="ARBA" id="ARBA00049244"/>
    </source>
</evidence>
<dbReference type="GO" id="GO:0003887">
    <property type="term" value="F:DNA-directed DNA polymerase activity"/>
    <property type="evidence" value="ECO:0007669"/>
    <property type="project" value="UniProtKB-KW"/>
</dbReference>
<dbReference type="Pfam" id="PF14520">
    <property type="entry name" value="HHH_5"/>
    <property type="match status" value="1"/>
</dbReference>
<proteinExistence type="predicted"/>
<dbReference type="SUPFAM" id="SSF89550">
    <property type="entry name" value="PHP domain-like"/>
    <property type="match status" value="1"/>
</dbReference>
<dbReference type="RefSeq" id="WP_013175882.1">
    <property type="nucleotide sequence ID" value="NC_014220.1"/>
</dbReference>
<dbReference type="Proteomes" id="UP000000378">
    <property type="component" value="Chromosome"/>
</dbReference>